<gene>
    <name evidence="1" type="ORF">GCM10023175_00410</name>
</gene>
<proteinExistence type="predicted"/>
<comment type="caution">
    <text evidence="1">The sequence shown here is derived from an EMBL/GenBank/DDBJ whole genome shotgun (WGS) entry which is preliminary data.</text>
</comment>
<keyword evidence="2" id="KW-1185">Reference proteome</keyword>
<dbReference type="Gene3D" id="1.10.287.850">
    <property type="entry name" value="HP0062-like domain"/>
    <property type="match status" value="1"/>
</dbReference>
<dbReference type="SUPFAM" id="SSF158414">
    <property type="entry name" value="HP0062-like"/>
    <property type="match status" value="1"/>
</dbReference>
<evidence type="ECO:0008006" key="3">
    <source>
        <dbReference type="Google" id="ProtNLM"/>
    </source>
</evidence>
<reference evidence="2" key="1">
    <citation type="journal article" date="2019" name="Int. J. Syst. Evol. Microbiol.">
        <title>The Global Catalogue of Microorganisms (GCM) 10K type strain sequencing project: providing services to taxonomists for standard genome sequencing and annotation.</title>
        <authorList>
            <consortium name="The Broad Institute Genomics Platform"/>
            <consortium name="The Broad Institute Genome Sequencing Center for Infectious Disease"/>
            <person name="Wu L."/>
            <person name="Ma J."/>
        </authorList>
    </citation>
    <scope>NUCLEOTIDE SEQUENCE [LARGE SCALE GENOMIC DNA]</scope>
    <source>
        <strain evidence="2">JCM 17906</strain>
    </source>
</reference>
<protein>
    <recommendedName>
        <fullName evidence="3">WXG100 family type VII secretion target</fullName>
    </recommendedName>
</protein>
<accession>A0ABP8RCI6</accession>
<dbReference type="InterPro" id="IPR029013">
    <property type="entry name" value="HP0062-like_sf"/>
</dbReference>
<sequence>MPGRVHANPDDLKRLRQTIDRAQREIAQAVQSMKLGLARTDWDDAGRRKFEERLDQTVASIRRFDQAASELKPYLDRKARELEAYLR</sequence>
<dbReference type="Proteomes" id="UP001501598">
    <property type="component" value="Unassembled WGS sequence"/>
</dbReference>
<organism evidence="1 2">
    <name type="scientific">Pseudonocardia xishanensis</name>
    <dbReference type="NCBI Taxonomy" id="630995"/>
    <lineage>
        <taxon>Bacteria</taxon>
        <taxon>Bacillati</taxon>
        <taxon>Actinomycetota</taxon>
        <taxon>Actinomycetes</taxon>
        <taxon>Pseudonocardiales</taxon>
        <taxon>Pseudonocardiaceae</taxon>
        <taxon>Pseudonocardia</taxon>
    </lineage>
</organism>
<evidence type="ECO:0000313" key="2">
    <source>
        <dbReference type="Proteomes" id="UP001501598"/>
    </source>
</evidence>
<evidence type="ECO:0000313" key="1">
    <source>
        <dbReference type="EMBL" id="GAA4535184.1"/>
    </source>
</evidence>
<dbReference type="EMBL" id="BAABGT010000002">
    <property type="protein sequence ID" value="GAA4535184.1"/>
    <property type="molecule type" value="Genomic_DNA"/>
</dbReference>
<name>A0ABP8RCI6_9PSEU</name>
<dbReference type="RefSeq" id="WP_345411420.1">
    <property type="nucleotide sequence ID" value="NZ_BAABGT010000002.1"/>
</dbReference>